<dbReference type="GO" id="GO:0003678">
    <property type="term" value="F:DNA helicase activity"/>
    <property type="evidence" value="ECO:0007669"/>
    <property type="project" value="InterPro"/>
</dbReference>
<gene>
    <name evidence="2" type="ORF">B0A77_13870</name>
</gene>
<proteinExistence type="predicted"/>
<comment type="caution">
    <text evidence="2">The sequence shown here is derived from an EMBL/GenBank/DDBJ whole genome shotgun (WGS) entry which is preliminary data.</text>
</comment>
<organism evidence="2 3">
    <name type="scientific">Flavobacterium branchiophilum</name>
    <dbReference type="NCBI Taxonomy" id="55197"/>
    <lineage>
        <taxon>Bacteria</taxon>
        <taxon>Pseudomonadati</taxon>
        <taxon>Bacteroidota</taxon>
        <taxon>Flavobacteriia</taxon>
        <taxon>Flavobacteriales</taxon>
        <taxon>Flavobacteriaceae</taxon>
        <taxon>Flavobacterium</taxon>
    </lineage>
</organism>
<dbReference type="InterPro" id="IPR027417">
    <property type="entry name" value="P-loop_NTPase"/>
</dbReference>
<dbReference type="OMA" id="SSAWESC"/>
<dbReference type="SMART" id="SM00382">
    <property type="entry name" value="AAA"/>
    <property type="match status" value="1"/>
</dbReference>
<dbReference type="SUPFAM" id="SSF52540">
    <property type="entry name" value="P-loop containing nucleoside triphosphate hydrolases"/>
    <property type="match status" value="2"/>
</dbReference>
<evidence type="ECO:0000313" key="2">
    <source>
        <dbReference type="EMBL" id="PDS22288.1"/>
    </source>
</evidence>
<dbReference type="PANTHER" id="PTHR47642">
    <property type="entry name" value="ATP-DEPENDENT DNA HELICASE"/>
    <property type="match status" value="1"/>
</dbReference>
<name>A0A2H3K8W7_9FLAO</name>
<dbReference type="GO" id="GO:0006281">
    <property type="term" value="P:DNA repair"/>
    <property type="evidence" value="ECO:0007669"/>
    <property type="project" value="InterPro"/>
</dbReference>
<dbReference type="EMBL" id="PCMW01000104">
    <property type="protein sequence ID" value="PDS22288.1"/>
    <property type="molecule type" value="Genomic_DNA"/>
</dbReference>
<evidence type="ECO:0000313" key="3">
    <source>
        <dbReference type="Proteomes" id="UP000220828"/>
    </source>
</evidence>
<dbReference type="Proteomes" id="UP000220828">
    <property type="component" value="Unassembled WGS sequence"/>
</dbReference>
<dbReference type="GO" id="GO:0000723">
    <property type="term" value="P:telomere maintenance"/>
    <property type="evidence" value="ECO:0007669"/>
    <property type="project" value="InterPro"/>
</dbReference>
<sequence length="434" mass="49974">MKNINIKIFKDNIIANKVYDIILNTNKSLFLTGKAGTGKSTLLKCILKDVKKKFIVLAPTGVAAKNVEGLTIHSFFKIPYHLITSNFKLVNEIVYKTEELLLIRELELIVIDEVSMMNSVMLDVIDRLLRKHRNSLKPFGGVQILLIGDPLQLPPIVKDEELRIIKNHWDSVYFFDSKCFKNAIKNIFELTICYRQNDSFFINILDGMRTNTLADNEFEILNRICKENNETINSNKSILITPHNKIARFENQNRLNKIKGKTFEYISLEAGTFNKNDCNAEVLLKLKTGSKVMFIKNNKFRGYTNGTLGIVEELYEDVIVVRTEDNAIINVLREEWIEYKYGINLITGEFEKNEIGIFSQFPLKLGWAITVNKSQGLTFDSIHLDFRWGAFSTGQTYVAFSRCKSIEKITTSTPILKKDVFVDPRLINFYKSIY</sequence>
<dbReference type="InterPro" id="IPR010285">
    <property type="entry name" value="DNA_helicase_pif1-like_DEAD"/>
</dbReference>
<dbReference type="Gene3D" id="3.40.50.300">
    <property type="entry name" value="P-loop containing nucleotide triphosphate hydrolases"/>
    <property type="match status" value="1"/>
</dbReference>
<reference evidence="2 3" key="1">
    <citation type="submission" date="2017-09" db="EMBL/GenBank/DDBJ databases">
        <title>Whole genomes of Flavobacteriaceae.</title>
        <authorList>
            <person name="Stine C."/>
            <person name="Li C."/>
            <person name="Tadesse D."/>
        </authorList>
    </citation>
    <scope>NUCLEOTIDE SEQUENCE [LARGE SCALE GENOMIC DNA]</scope>
    <source>
        <strain evidence="2 3">ATCC 35036</strain>
    </source>
</reference>
<dbReference type="Gene3D" id="2.30.30.940">
    <property type="match status" value="1"/>
</dbReference>
<dbReference type="InterPro" id="IPR051055">
    <property type="entry name" value="PIF1_helicase"/>
</dbReference>
<evidence type="ECO:0000259" key="1">
    <source>
        <dbReference type="SMART" id="SM00382"/>
    </source>
</evidence>
<dbReference type="AlphaFoldDB" id="A0A2H3K8W7"/>
<dbReference type="InterPro" id="IPR003593">
    <property type="entry name" value="AAA+_ATPase"/>
</dbReference>
<feature type="domain" description="AAA+ ATPase" evidence="1">
    <location>
        <begin position="25"/>
        <end position="168"/>
    </location>
</feature>
<dbReference type="OrthoDB" id="9763659at2"/>
<dbReference type="Pfam" id="PF05970">
    <property type="entry name" value="PIF1"/>
    <property type="match status" value="1"/>
</dbReference>
<dbReference type="RefSeq" id="WP_014084775.1">
    <property type="nucleotide sequence ID" value="NZ_CBCSFI010000018.1"/>
</dbReference>
<protein>
    <recommendedName>
        <fullName evidence="1">AAA+ ATPase domain-containing protein</fullName>
    </recommendedName>
</protein>
<dbReference type="FunFam" id="3.40.50.300:FF:001498">
    <property type="entry name" value="ATP-dependent DNA helicase"/>
    <property type="match status" value="1"/>
</dbReference>
<accession>A0A2H3K8W7</accession>